<dbReference type="OrthoDB" id="6158176at2759"/>
<name>A0A4Z2FK28_9TELE</name>
<evidence type="ECO:0000256" key="1">
    <source>
        <dbReference type="SAM" id="MobiDB-lite"/>
    </source>
</evidence>
<proteinExistence type="predicted"/>
<keyword evidence="3" id="KW-1185">Reference proteome</keyword>
<evidence type="ECO:0000313" key="2">
    <source>
        <dbReference type="EMBL" id="TNN40642.1"/>
    </source>
</evidence>
<dbReference type="Proteomes" id="UP000314294">
    <property type="component" value="Unassembled WGS sequence"/>
</dbReference>
<organism evidence="2 3">
    <name type="scientific">Liparis tanakae</name>
    <name type="common">Tanaka's snailfish</name>
    <dbReference type="NCBI Taxonomy" id="230148"/>
    <lineage>
        <taxon>Eukaryota</taxon>
        <taxon>Metazoa</taxon>
        <taxon>Chordata</taxon>
        <taxon>Craniata</taxon>
        <taxon>Vertebrata</taxon>
        <taxon>Euteleostomi</taxon>
        <taxon>Actinopterygii</taxon>
        <taxon>Neopterygii</taxon>
        <taxon>Teleostei</taxon>
        <taxon>Neoteleostei</taxon>
        <taxon>Acanthomorphata</taxon>
        <taxon>Eupercaria</taxon>
        <taxon>Perciformes</taxon>
        <taxon>Cottioidei</taxon>
        <taxon>Cottales</taxon>
        <taxon>Liparidae</taxon>
        <taxon>Liparis</taxon>
    </lineage>
</organism>
<feature type="region of interest" description="Disordered" evidence="1">
    <location>
        <begin position="1"/>
        <end position="69"/>
    </location>
</feature>
<reference evidence="2 3" key="1">
    <citation type="submission" date="2019-03" db="EMBL/GenBank/DDBJ databases">
        <title>First draft genome of Liparis tanakae, snailfish: a comprehensive survey of snailfish specific genes.</title>
        <authorList>
            <person name="Kim W."/>
            <person name="Song I."/>
            <person name="Jeong J.-H."/>
            <person name="Kim D."/>
            <person name="Kim S."/>
            <person name="Ryu S."/>
            <person name="Song J.Y."/>
            <person name="Lee S.K."/>
        </authorList>
    </citation>
    <scope>NUCLEOTIDE SEQUENCE [LARGE SCALE GENOMIC DNA]</scope>
    <source>
        <tissue evidence="2">Muscle</tissue>
    </source>
</reference>
<accession>A0A4Z2FK28</accession>
<sequence length="69" mass="7613">MDECPERRRKRTGAVTAEPQMAMYREPSLHDVAEQGPPRKTPKTSGDSPVLKNGKKDPKSKSKSKTSSS</sequence>
<gene>
    <name evidence="2" type="ORF">EYF80_049181</name>
</gene>
<comment type="caution">
    <text evidence="2">The sequence shown here is derived from an EMBL/GenBank/DDBJ whole genome shotgun (WGS) entry which is preliminary data.</text>
</comment>
<dbReference type="EMBL" id="SRLO01001171">
    <property type="protein sequence ID" value="TNN40642.1"/>
    <property type="molecule type" value="Genomic_DNA"/>
</dbReference>
<evidence type="ECO:0000313" key="3">
    <source>
        <dbReference type="Proteomes" id="UP000314294"/>
    </source>
</evidence>
<protein>
    <submittedName>
        <fullName evidence="2">Uncharacterized protein</fullName>
    </submittedName>
</protein>
<dbReference type="AlphaFoldDB" id="A0A4Z2FK28"/>